<organism evidence="1 2">
    <name type="scientific">Pontibacter cellulosilyticus</name>
    <dbReference type="NCBI Taxonomy" id="1720253"/>
    <lineage>
        <taxon>Bacteria</taxon>
        <taxon>Pseudomonadati</taxon>
        <taxon>Bacteroidota</taxon>
        <taxon>Cytophagia</taxon>
        <taxon>Cytophagales</taxon>
        <taxon>Hymenobacteraceae</taxon>
        <taxon>Pontibacter</taxon>
    </lineage>
</organism>
<dbReference type="AlphaFoldDB" id="A0A923SK01"/>
<dbReference type="EMBL" id="JACRVF010000005">
    <property type="protein sequence ID" value="MBC5994358.1"/>
    <property type="molecule type" value="Genomic_DNA"/>
</dbReference>
<accession>A0A923SK01</accession>
<name>A0A923SK01_9BACT</name>
<evidence type="ECO:0000313" key="1">
    <source>
        <dbReference type="EMBL" id="MBC5994358.1"/>
    </source>
</evidence>
<sequence>MQDLKRLVRIIADEGSKVLPVVDPTDYTSLEGRLYQFIRNHDELTDEEVCLHLYGEKRLTPSYRMLKSRLRKKLLNSIAFIELSEKHTRIGHVKYIEASFLIHQANKLFWLGEPLLAEKIADQSIAIAQKIELYDVLFKAYEIKQQAELAISNRSKFEYSSRMLQHYARMHAFECEAIIVFNKLKFEVSTGVSNTRKQGADYKELLLKLKDIWQTTGSSRIHSFYHIAHIGYCEVLGDYENILIAIKEAEDLLVSGSINKVWFNENFNNYIKVYSCLRLGKLEEGLQYSSLCLDKLKEGTPNWFAFLENYLLLSLHKNDHNLTRQLCALAVEKGVLKSSIFSSKEKWTLYLRYVKLLLPQEQIVEAAIPDLGKYEISLLSKDKEGFNLPLLIVEYLEMMPKLDAEDMELYASRFRKYSSKYLKGEVWDRARLFLKLLILSMKEEGERLEKKATPLLQKLKSTPPPRDPVAEVEIIPYEHLWELVLERLQQRVNK</sequence>
<evidence type="ECO:0000313" key="2">
    <source>
        <dbReference type="Proteomes" id="UP000603640"/>
    </source>
</evidence>
<gene>
    <name evidence="1" type="ORF">H8S84_16030</name>
</gene>
<keyword evidence="2" id="KW-1185">Reference proteome</keyword>
<reference evidence="1" key="1">
    <citation type="submission" date="2020-08" db="EMBL/GenBank/DDBJ databases">
        <title>Pontibacter sp. SD6 16S ribosomal RNA gene Genome sequencing and assembly.</title>
        <authorList>
            <person name="Kang M."/>
        </authorList>
    </citation>
    <scope>NUCLEOTIDE SEQUENCE</scope>
    <source>
        <strain evidence="1">SD6</strain>
    </source>
</reference>
<protein>
    <submittedName>
        <fullName evidence="1">Uncharacterized protein</fullName>
    </submittedName>
</protein>
<dbReference type="Proteomes" id="UP000603640">
    <property type="component" value="Unassembled WGS sequence"/>
</dbReference>
<proteinExistence type="predicted"/>
<comment type="caution">
    <text evidence="1">The sequence shown here is derived from an EMBL/GenBank/DDBJ whole genome shotgun (WGS) entry which is preliminary data.</text>
</comment>
<dbReference type="RefSeq" id="WP_187068390.1">
    <property type="nucleotide sequence ID" value="NZ_JACRVF010000005.1"/>
</dbReference>